<evidence type="ECO:0000259" key="3">
    <source>
        <dbReference type="PROSITE" id="PS50850"/>
    </source>
</evidence>
<evidence type="ECO:0000256" key="1">
    <source>
        <dbReference type="ARBA" id="ARBA00004141"/>
    </source>
</evidence>
<dbReference type="OMA" id="NIMIPLT"/>
<feature type="transmembrane region" description="Helical" evidence="2">
    <location>
        <begin position="350"/>
        <end position="368"/>
    </location>
</feature>
<feature type="transmembrane region" description="Helical" evidence="2">
    <location>
        <begin position="261"/>
        <end position="278"/>
    </location>
</feature>
<feature type="domain" description="Major facilitator superfamily (MFS) profile" evidence="3">
    <location>
        <begin position="1"/>
        <end position="384"/>
    </location>
</feature>
<dbReference type="EMBL" id="DS469524">
    <property type="protein sequence ID" value="EDO46850.1"/>
    <property type="molecule type" value="Genomic_DNA"/>
</dbReference>
<keyword evidence="5" id="KW-1185">Reference proteome</keyword>
<name>A7RP46_NEMVE</name>
<reference evidence="4 5" key="1">
    <citation type="journal article" date="2007" name="Science">
        <title>Sea anemone genome reveals ancestral eumetazoan gene repertoire and genomic organization.</title>
        <authorList>
            <person name="Putnam N.H."/>
            <person name="Srivastava M."/>
            <person name="Hellsten U."/>
            <person name="Dirks B."/>
            <person name="Chapman J."/>
            <person name="Salamov A."/>
            <person name="Terry A."/>
            <person name="Shapiro H."/>
            <person name="Lindquist E."/>
            <person name="Kapitonov V.V."/>
            <person name="Jurka J."/>
            <person name="Genikhovich G."/>
            <person name="Grigoriev I.V."/>
            <person name="Lucas S.M."/>
            <person name="Steele R.E."/>
            <person name="Finnerty J.R."/>
            <person name="Technau U."/>
            <person name="Martindale M.Q."/>
            <person name="Rokhsar D.S."/>
        </authorList>
    </citation>
    <scope>NUCLEOTIDE SEQUENCE [LARGE SCALE GENOMIC DNA]</scope>
    <source>
        <strain evidence="5">CH2 X CH6</strain>
    </source>
</reference>
<feature type="transmembrane region" description="Helical" evidence="2">
    <location>
        <begin position="290"/>
        <end position="310"/>
    </location>
</feature>
<dbReference type="GO" id="GO:0005886">
    <property type="term" value="C:plasma membrane"/>
    <property type="evidence" value="ECO:0000318"/>
    <property type="project" value="GO_Central"/>
</dbReference>
<dbReference type="PROSITE" id="PS50850">
    <property type="entry name" value="MFS"/>
    <property type="match status" value="1"/>
</dbReference>
<feature type="transmembrane region" description="Helical" evidence="2">
    <location>
        <begin position="316"/>
        <end position="338"/>
    </location>
</feature>
<comment type="subcellular location">
    <subcellularLocation>
        <location evidence="1">Membrane</location>
        <topology evidence="1">Multi-pass membrane protein</topology>
    </subcellularLocation>
</comment>
<feature type="transmembrane region" description="Helical" evidence="2">
    <location>
        <begin position="55"/>
        <end position="75"/>
    </location>
</feature>
<dbReference type="AlphaFoldDB" id="A7RP46"/>
<gene>
    <name evidence="4" type="ORF">NEMVEDRAFT_v1g88322</name>
</gene>
<dbReference type="GO" id="GO:0022857">
    <property type="term" value="F:transmembrane transporter activity"/>
    <property type="evidence" value="ECO:0000318"/>
    <property type="project" value="GO_Central"/>
</dbReference>
<feature type="transmembrane region" description="Helical" evidence="2">
    <location>
        <begin position="224"/>
        <end position="241"/>
    </location>
</feature>
<evidence type="ECO:0000313" key="5">
    <source>
        <dbReference type="Proteomes" id="UP000001593"/>
    </source>
</evidence>
<dbReference type="InterPro" id="IPR011701">
    <property type="entry name" value="MFS"/>
</dbReference>
<dbReference type="SUPFAM" id="SSF103473">
    <property type="entry name" value="MFS general substrate transporter"/>
    <property type="match status" value="1"/>
</dbReference>
<dbReference type="HOGENOM" id="CLU_001265_59_1_1"/>
<protein>
    <recommendedName>
        <fullName evidence="3">Major facilitator superfamily (MFS) profile domain-containing protein</fullName>
    </recommendedName>
</protein>
<keyword evidence="2" id="KW-0812">Transmembrane</keyword>
<dbReference type="InParanoid" id="A7RP46"/>
<feature type="transmembrane region" description="Helical" evidence="2">
    <location>
        <begin position="87"/>
        <end position="108"/>
    </location>
</feature>
<dbReference type="PANTHER" id="PTHR11360">
    <property type="entry name" value="MONOCARBOXYLATE TRANSPORTER"/>
    <property type="match status" value="1"/>
</dbReference>
<accession>A7RP46</accession>
<proteinExistence type="predicted"/>
<dbReference type="InterPro" id="IPR020846">
    <property type="entry name" value="MFS_dom"/>
</dbReference>
<dbReference type="Gene3D" id="1.20.1250.20">
    <property type="entry name" value="MFS general substrate transporter like domains"/>
    <property type="match status" value="2"/>
</dbReference>
<dbReference type="eggNOG" id="KOG2504">
    <property type="taxonomic scope" value="Eukaryota"/>
</dbReference>
<dbReference type="PANTHER" id="PTHR11360:SF251">
    <property type="entry name" value="MAJOR FACILITATOR SUPERFAMILY (MFS) PROFILE DOMAIN-CONTAINING PROTEIN"/>
    <property type="match status" value="1"/>
</dbReference>
<feature type="transmembrane region" description="Helical" evidence="2">
    <location>
        <begin position="114"/>
        <end position="131"/>
    </location>
</feature>
<dbReference type="PhylomeDB" id="A7RP46"/>
<sequence length="384" mass="41305">MVCGRAPHPQDGAWAWLCCLSAAVCNSLHFGFTQSFGVFLPILAEVFNENREKTAWAGSIALFLTFLVGPVAALLSQRFSPRTVTLVSGLLCAASLLSTSFATSIVYIYFTYGVLFGTGAGCILNMGYAVARQYFTSRYRSLTTGVIASGAGVGVIMTGPILQAVIDAVGWRDTLRVMSGIMLIIYTDNASPDVPPADNQTNPSGHKTHCLETFIDCSVWNNRLFVIGAIAIFLAYLPLFVPNIHIVRFATDLHISSDKASWLFTYIGVTSTVCRAIIGKVLDMRWVTPLQGVQISSLLMGVSIIALGSATEYTHFVVFAVFYGVGNGIFVTTQAVFFQTSVAPSKSAMGMGMGFMTCSVAILIGPPICGKSLSSLIRHYVKIF</sequence>
<feature type="transmembrane region" description="Helical" evidence="2">
    <location>
        <begin position="12"/>
        <end position="43"/>
    </location>
</feature>
<dbReference type="InterPro" id="IPR050327">
    <property type="entry name" value="Proton-linked_MCT"/>
</dbReference>
<dbReference type="Pfam" id="PF07690">
    <property type="entry name" value="MFS_1"/>
    <property type="match status" value="1"/>
</dbReference>
<keyword evidence="2" id="KW-1133">Transmembrane helix</keyword>
<dbReference type="InterPro" id="IPR036259">
    <property type="entry name" value="MFS_trans_sf"/>
</dbReference>
<evidence type="ECO:0000256" key="2">
    <source>
        <dbReference type="SAM" id="Phobius"/>
    </source>
</evidence>
<organism evidence="4 5">
    <name type="scientific">Nematostella vectensis</name>
    <name type="common">Starlet sea anemone</name>
    <dbReference type="NCBI Taxonomy" id="45351"/>
    <lineage>
        <taxon>Eukaryota</taxon>
        <taxon>Metazoa</taxon>
        <taxon>Cnidaria</taxon>
        <taxon>Anthozoa</taxon>
        <taxon>Hexacorallia</taxon>
        <taxon>Actiniaria</taxon>
        <taxon>Edwardsiidae</taxon>
        <taxon>Nematostella</taxon>
    </lineage>
</organism>
<keyword evidence="2" id="KW-0472">Membrane</keyword>
<dbReference type="Proteomes" id="UP000001593">
    <property type="component" value="Unassembled WGS sequence"/>
</dbReference>
<evidence type="ECO:0000313" key="4">
    <source>
        <dbReference type="EMBL" id="EDO46850.1"/>
    </source>
</evidence>